<organism evidence="3 4">
    <name type="scientific">Marasmiellus scandens</name>
    <dbReference type="NCBI Taxonomy" id="2682957"/>
    <lineage>
        <taxon>Eukaryota</taxon>
        <taxon>Fungi</taxon>
        <taxon>Dikarya</taxon>
        <taxon>Basidiomycota</taxon>
        <taxon>Agaricomycotina</taxon>
        <taxon>Agaricomycetes</taxon>
        <taxon>Agaricomycetidae</taxon>
        <taxon>Agaricales</taxon>
        <taxon>Marasmiineae</taxon>
        <taxon>Omphalotaceae</taxon>
        <taxon>Marasmiellus</taxon>
    </lineage>
</organism>
<feature type="compositionally biased region" description="Basic and acidic residues" evidence="1">
    <location>
        <begin position="209"/>
        <end position="221"/>
    </location>
</feature>
<evidence type="ECO:0000256" key="2">
    <source>
        <dbReference type="SAM" id="Phobius"/>
    </source>
</evidence>
<feature type="region of interest" description="Disordered" evidence="1">
    <location>
        <begin position="167"/>
        <end position="238"/>
    </location>
</feature>
<gene>
    <name evidence="3" type="ORF">VKT23_015684</name>
</gene>
<keyword evidence="2" id="KW-0812">Transmembrane</keyword>
<protein>
    <submittedName>
        <fullName evidence="3">Uncharacterized protein</fullName>
    </submittedName>
</protein>
<sequence length="238" mass="26423">MPDSPRTPQEQLSSYFARSASSVHLYADRFEHEYARPALNTSNVFFNEHPILTVFLSILTLLSLLPAALFVIFSAAAILTFTILAICFVISSSVMVVLFFLFLLTCTLIIIFCVSGFLTGSVFFVYTSYRLFVLLRSQGVKGIHIWGSETISYVWPLRLPSLTSYSNTKRRPTRTGPTSSYSLDDRKPESDSSHDSSHSKASSDAPVIVDEKDASLSEHSRNPSAESGSTADVKREEE</sequence>
<keyword evidence="2" id="KW-0472">Membrane</keyword>
<keyword evidence="4" id="KW-1185">Reference proteome</keyword>
<dbReference type="Pfam" id="PF16015">
    <property type="entry name" value="Promethin"/>
    <property type="match status" value="1"/>
</dbReference>
<dbReference type="EMBL" id="JBANRG010000054">
    <property type="protein sequence ID" value="KAK7443512.1"/>
    <property type="molecule type" value="Genomic_DNA"/>
</dbReference>
<evidence type="ECO:0000256" key="1">
    <source>
        <dbReference type="SAM" id="MobiDB-lite"/>
    </source>
</evidence>
<comment type="caution">
    <text evidence="3">The sequence shown here is derived from an EMBL/GenBank/DDBJ whole genome shotgun (WGS) entry which is preliminary data.</text>
</comment>
<name>A0ABR1IZU2_9AGAR</name>
<accession>A0ABR1IZU2</accession>
<reference evidence="3 4" key="1">
    <citation type="submission" date="2024-01" db="EMBL/GenBank/DDBJ databases">
        <title>A draft genome for the cacao thread blight pathogen Marasmiellus scandens.</title>
        <authorList>
            <person name="Baruah I.K."/>
            <person name="Leung J."/>
            <person name="Bukari Y."/>
            <person name="Amoako-Attah I."/>
            <person name="Meinhardt L.W."/>
            <person name="Bailey B.A."/>
            <person name="Cohen S.P."/>
        </authorList>
    </citation>
    <scope>NUCLEOTIDE SEQUENCE [LARGE SCALE GENOMIC DNA]</scope>
    <source>
        <strain evidence="3 4">GH-19</strain>
    </source>
</reference>
<feature type="compositionally biased region" description="Basic and acidic residues" evidence="1">
    <location>
        <begin position="183"/>
        <end position="198"/>
    </location>
</feature>
<evidence type="ECO:0000313" key="3">
    <source>
        <dbReference type="EMBL" id="KAK7443512.1"/>
    </source>
</evidence>
<proteinExistence type="predicted"/>
<evidence type="ECO:0000313" key="4">
    <source>
        <dbReference type="Proteomes" id="UP001498398"/>
    </source>
</evidence>
<feature type="transmembrane region" description="Helical" evidence="2">
    <location>
        <begin position="51"/>
        <end position="72"/>
    </location>
</feature>
<keyword evidence="2" id="KW-1133">Transmembrane helix</keyword>
<feature type="transmembrane region" description="Helical" evidence="2">
    <location>
        <begin position="108"/>
        <end position="129"/>
    </location>
</feature>
<feature type="transmembrane region" description="Helical" evidence="2">
    <location>
        <begin position="79"/>
        <end position="102"/>
    </location>
</feature>
<dbReference type="Proteomes" id="UP001498398">
    <property type="component" value="Unassembled WGS sequence"/>
</dbReference>